<dbReference type="PANTHER" id="PTHR21082">
    <property type="entry name" value="PROTEIN INTURNED"/>
    <property type="match status" value="1"/>
</dbReference>
<dbReference type="GO" id="GO:0005737">
    <property type="term" value="C:cytoplasm"/>
    <property type="evidence" value="ECO:0007669"/>
    <property type="project" value="TreeGrafter"/>
</dbReference>
<sequence>MNSDLKKSSDANYVVLFIQMQSSSNISEDSVDIVYSLGNLETISTIRGSIVTLTDLLKRITNNSPVCLSLKKHDDPPEDLTITCSKYDTNFLIIGQMDSTFSVAKEKYENFENFLKFVYGSVNEAFQEKNFKHLNNYLMNIIDCRDFFIKGISLTDLLRLEIDDIATSIESEVSVIGLLIFYEDSLVLNHVESSILHDLNLVRISINPPKYGITGVTCKEGWVMMIRWELITIQLILDEAPMSSLARKLRNLAERYEGFSQELQQLKNTNICTVEKPEHFVKGRKSKELYDYNQINDPKYAPKIKVTSGCDNTLIFYTIFSNGRKGIKIQPEVLNGTNSAWFIEYEEKLNYILDLLENDELCTEYRILFTINDIKFWISGCRIVNDFFFTCVQDSSVQNSPELCFKLLSSRV</sequence>
<name>A0A7I8VPB1_9ANNE</name>
<reference evidence="2 3" key="1">
    <citation type="submission" date="2020-08" db="EMBL/GenBank/DDBJ databases">
        <authorList>
            <person name="Hejnol A."/>
        </authorList>
    </citation>
    <scope>NUCLEOTIDE SEQUENCE [LARGE SCALE GENOMIC DNA]</scope>
</reference>
<comment type="caution">
    <text evidence="2">The sequence shown here is derived from an EMBL/GenBank/DDBJ whole genome shotgun (WGS) entry which is preliminary data.</text>
</comment>
<dbReference type="GO" id="GO:0001736">
    <property type="term" value="P:establishment of planar polarity"/>
    <property type="evidence" value="ECO:0007669"/>
    <property type="project" value="InterPro"/>
</dbReference>
<gene>
    <name evidence="2" type="ORF">DGYR_LOCUS6371</name>
</gene>
<keyword evidence="3" id="KW-1185">Reference proteome</keyword>
<dbReference type="InterPro" id="IPR039151">
    <property type="entry name" value="INTU"/>
</dbReference>
<protein>
    <submittedName>
        <fullName evidence="2">DgyrCDS6652</fullName>
    </submittedName>
</protein>
<proteinExistence type="predicted"/>
<dbReference type="GO" id="GO:0005929">
    <property type="term" value="C:cilium"/>
    <property type="evidence" value="ECO:0007669"/>
    <property type="project" value="TreeGrafter"/>
</dbReference>
<evidence type="ECO:0000313" key="2">
    <source>
        <dbReference type="EMBL" id="CAD5117907.1"/>
    </source>
</evidence>
<evidence type="ECO:0000313" key="3">
    <source>
        <dbReference type="Proteomes" id="UP000549394"/>
    </source>
</evidence>
<accession>A0A7I8VPB1</accession>
<feature type="coiled-coil region" evidence="1">
    <location>
        <begin position="242"/>
        <end position="269"/>
    </location>
</feature>
<dbReference type="GO" id="GO:0060271">
    <property type="term" value="P:cilium assembly"/>
    <property type="evidence" value="ECO:0007669"/>
    <property type="project" value="InterPro"/>
</dbReference>
<organism evidence="2 3">
    <name type="scientific">Dimorphilus gyrociliatus</name>
    <dbReference type="NCBI Taxonomy" id="2664684"/>
    <lineage>
        <taxon>Eukaryota</taxon>
        <taxon>Metazoa</taxon>
        <taxon>Spiralia</taxon>
        <taxon>Lophotrochozoa</taxon>
        <taxon>Annelida</taxon>
        <taxon>Polychaeta</taxon>
        <taxon>Polychaeta incertae sedis</taxon>
        <taxon>Dinophilidae</taxon>
        <taxon>Dimorphilus</taxon>
    </lineage>
</organism>
<dbReference type="EMBL" id="CAJFCJ010000007">
    <property type="protein sequence ID" value="CAD5117907.1"/>
    <property type="molecule type" value="Genomic_DNA"/>
</dbReference>
<dbReference type="PANTHER" id="PTHR21082:SF4">
    <property type="entry name" value="PROTEIN INTURNED"/>
    <property type="match status" value="1"/>
</dbReference>
<dbReference type="GO" id="GO:0007399">
    <property type="term" value="P:nervous system development"/>
    <property type="evidence" value="ECO:0007669"/>
    <property type="project" value="TreeGrafter"/>
</dbReference>
<evidence type="ECO:0000256" key="1">
    <source>
        <dbReference type="SAM" id="Coils"/>
    </source>
</evidence>
<dbReference type="AlphaFoldDB" id="A0A7I8VPB1"/>
<dbReference type="Proteomes" id="UP000549394">
    <property type="component" value="Unassembled WGS sequence"/>
</dbReference>
<keyword evidence="1" id="KW-0175">Coiled coil</keyword>